<evidence type="ECO:0000313" key="1">
    <source>
        <dbReference type="EMBL" id="TWT84321.1"/>
    </source>
</evidence>
<keyword evidence="2" id="KW-1185">Reference proteome</keyword>
<comment type="caution">
    <text evidence="1">The sequence shown here is derived from an EMBL/GenBank/DDBJ whole genome shotgun (WGS) entry which is preliminary data.</text>
</comment>
<dbReference type="Proteomes" id="UP000315010">
    <property type="component" value="Unassembled WGS sequence"/>
</dbReference>
<gene>
    <name evidence="1" type="ORF">CA13_57980</name>
</gene>
<dbReference type="AlphaFoldDB" id="A0A5C5ZBT5"/>
<accession>A0A5C5ZBT5</accession>
<reference evidence="1 2" key="1">
    <citation type="submission" date="2019-02" db="EMBL/GenBank/DDBJ databases">
        <title>Deep-cultivation of Planctomycetes and their phenomic and genomic characterization uncovers novel biology.</title>
        <authorList>
            <person name="Wiegand S."/>
            <person name="Jogler M."/>
            <person name="Boedeker C."/>
            <person name="Pinto D."/>
            <person name="Vollmers J."/>
            <person name="Rivas-Marin E."/>
            <person name="Kohn T."/>
            <person name="Peeters S.H."/>
            <person name="Heuer A."/>
            <person name="Rast P."/>
            <person name="Oberbeckmann S."/>
            <person name="Bunk B."/>
            <person name="Jeske O."/>
            <person name="Meyerdierks A."/>
            <person name="Storesund J.E."/>
            <person name="Kallscheuer N."/>
            <person name="Luecker S."/>
            <person name="Lage O.M."/>
            <person name="Pohl T."/>
            <person name="Merkel B.J."/>
            <person name="Hornburger P."/>
            <person name="Mueller R.-W."/>
            <person name="Bruemmer F."/>
            <person name="Labrenz M."/>
            <person name="Spormann A.M."/>
            <person name="Op Den Camp H."/>
            <person name="Overmann J."/>
            <person name="Amann R."/>
            <person name="Jetten M.S.M."/>
            <person name="Mascher T."/>
            <person name="Medema M.H."/>
            <person name="Devos D.P."/>
            <person name="Kaster A.-K."/>
            <person name="Ovreas L."/>
            <person name="Rohde M."/>
            <person name="Galperin M.Y."/>
            <person name="Jogler C."/>
        </authorList>
    </citation>
    <scope>NUCLEOTIDE SEQUENCE [LARGE SCALE GENOMIC DNA]</scope>
    <source>
        <strain evidence="1 2">CA13</strain>
    </source>
</reference>
<evidence type="ECO:0000313" key="2">
    <source>
        <dbReference type="Proteomes" id="UP000315010"/>
    </source>
</evidence>
<proteinExistence type="predicted"/>
<dbReference type="EMBL" id="SJPJ01000001">
    <property type="protein sequence ID" value="TWT84321.1"/>
    <property type="molecule type" value="Genomic_DNA"/>
</dbReference>
<protein>
    <submittedName>
        <fullName evidence="1">Uncharacterized protein</fullName>
    </submittedName>
</protein>
<organism evidence="1 2">
    <name type="scientific">Novipirellula herctigrandis</name>
    <dbReference type="NCBI Taxonomy" id="2527986"/>
    <lineage>
        <taxon>Bacteria</taxon>
        <taxon>Pseudomonadati</taxon>
        <taxon>Planctomycetota</taxon>
        <taxon>Planctomycetia</taxon>
        <taxon>Pirellulales</taxon>
        <taxon>Pirellulaceae</taxon>
        <taxon>Novipirellula</taxon>
    </lineage>
</organism>
<name>A0A5C5ZBT5_9BACT</name>
<sequence>MDRWVHSGGPITASPTQYIYIQARRIRPPSIAPCAAETGPIESLFTAFSTSCYVTPGTLCCFRDAVSWSFTHSFPAEASMLLNR</sequence>